<evidence type="ECO:0000256" key="6">
    <source>
        <dbReference type="ARBA" id="ARBA00023136"/>
    </source>
</evidence>
<sequence length="423" mass="46478">MFAFLWKGIIRDKSRSLLPVIVVAIGVFAIIFAYGLISGMMSNMIQATANFQTGHLKVMTRAYSDNQGQKPNDLALLDADMLVEQLTADFPGVEWVPRIFFGGLLDIPDQDGETRAQGPVSGTAYDFLSGNNGEIERIGLRTALVSGNIIRQPNEIIISIDFAETHEVLPGDRITFFGSTMHGAMSFANYTVAGIARFGMAQLDRGAVILDISDARLLLDMENATSELFGYLPGNTYDQEETERIKSAFNERYTDETDEFAPVMLQLVDQNFMNQTIAMMDAILVIMVILLVVALSIVLWNTGVLGGIRRYNEFGVRLALGEEKKHIYRTLLSESMLIGVIGSAVGTAAGVALSLYLQKHGIDYSAMMENVNMMITPVIRSEVTPQLYYIGFIPGVISMLVGSALAGTAVYKRNTAMLFKELD</sequence>
<keyword evidence="11" id="KW-1185">Reference proteome</keyword>
<evidence type="ECO:0000256" key="7">
    <source>
        <dbReference type="SAM" id="Phobius"/>
    </source>
</evidence>
<dbReference type="PANTHER" id="PTHR30489">
    <property type="entry name" value="LIPOPROTEIN-RELEASING SYSTEM TRANSMEMBRANE PROTEIN LOLE"/>
    <property type="match status" value="1"/>
</dbReference>
<protein>
    <submittedName>
        <fullName evidence="10">Lipoprotein releasing system transmembrane protein</fullName>
    </submittedName>
</protein>
<name>A0A1G4G754_9BACT</name>
<feature type="transmembrane region" description="Helical" evidence="7">
    <location>
        <begin position="277"/>
        <end position="300"/>
    </location>
</feature>
<keyword evidence="3" id="KW-1003">Cell membrane</keyword>
<organism evidence="10 11">
    <name type="scientific">Petrimonas mucosa</name>
    <dbReference type="NCBI Taxonomy" id="1642646"/>
    <lineage>
        <taxon>Bacteria</taxon>
        <taxon>Pseudomonadati</taxon>
        <taxon>Bacteroidota</taxon>
        <taxon>Bacteroidia</taxon>
        <taxon>Bacteroidales</taxon>
        <taxon>Dysgonomonadaceae</taxon>
        <taxon>Petrimonas</taxon>
    </lineage>
</organism>
<evidence type="ECO:0000259" key="9">
    <source>
        <dbReference type="Pfam" id="PF12704"/>
    </source>
</evidence>
<feature type="domain" description="ABC3 transporter permease C-terminal" evidence="8">
    <location>
        <begin position="286"/>
        <end position="414"/>
    </location>
</feature>
<evidence type="ECO:0000256" key="1">
    <source>
        <dbReference type="ARBA" id="ARBA00004651"/>
    </source>
</evidence>
<keyword evidence="6 7" id="KW-0472">Membrane</keyword>
<feature type="transmembrane region" description="Helical" evidence="7">
    <location>
        <begin position="335"/>
        <end position="357"/>
    </location>
</feature>
<evidence type="ECO:0000256" key="5">
    <source>
        <dbReference type="ARBA" id="ARBA00022989"/>
    </source>
</evidence>
<feature type="transmembrane region" description="Helical" evidence="7">
    <location>
        <begin position="17"/>
        <end position="37"/>
    </location>
</feature>
<dbReference type="STRING" id="1642646.ING2E5A_1533"/>
<reference evidence="10 11" key="1">
    <citation type="submission" date="2016-08" db="EMBL/GenBank/DDBJ databases">
        <authorList>
            <person name="Seilhamer J.J."/>
        </authorList>
    </citation>
    <scope>NUCLEOTIDE SEQUENCE [LARGE SCALE GENOMIC DNA]</scope>
    <source>
        <strain evidence="10">ING2-E5A</strain>
    </source>
</reference>
<dbReference type="Pfam" id="PF12704">
    <property type="entry name" value="MacB_PCD"/>
    <property type="match status" value="1"/>
</dbReference>
<gene>
    <name evidence="10" type="ORF">ING2E5A_1533</name>
</gene>
<comment type="similarity">
    <text evidence="2">Belongs to the ABC-4 integral membrane protein family. LolC/E subfamily.</text>
</comment>
<keyword evidence="10" id="KW-0449">Lipoprotein</keyword>
<evidence type="ECO:0000256" key="3">
    <source>
        <dbReference type="ARBA" id="ARBA00022475"/>
    </source>
</evidence>
<dbReference type="Pfam" id="PF02687">
    <property type="entry name" value="FtsX"/>
    <property type="match status" value="1"/>
</dbReference>
<dbReference type="RefSeq" id="WP_071136856.1">
    <property type="nucleotide sequence ID" value="NZ_LT608328.1"/>
</dbReference>
<feature type="domain" description="MacB-like periplasmic core" evidence="9">
    <location>
        <begin position="16"/>
        <end position="219"/>
    </location>
</feature>
<proteinExistence type="inferred from homology"/>
<dbReference type="GO" id="GO:0044874">
    <property type="term" value="P:lipoprotein localization to outer membrane"/>
    <property type="evidence" value="ECO:0007669"/>
    <property type="project" value="TreeGrafter"/>
</dbReference>
<dbReference type="KEGG" id="pmuc:ING2E5A_1533"/>
<dbReference type="EMBL" id="LT608328">
    <property type="protein sequence ID" value="SCM57837.1"/>
    <property type="molecule type" value="Genomic_DNA"/>
</dbReference>
<dbReference type="InterPro" id="IPR051447">
    <property type="entry name" value="Lipoprotein-release_system"/>
</dbReference>
<dbReference type="Proteomes" id="UP000178485">
    <property type="component" value="Chromosome i"/>
</dbReference>
<feature type="transmembrane region" description="Helical" evidence="7">
    <location>
        <begin position="387"/>
        <end position="411"/>
    </location>
</feature>
<accession>A0A1G4G754</accession>
<evidence type="ECO:0000256" key="4">
    <source>
        <dbReference type="ARBA" id="ARBA00022692"/>
    </source>
</evidence>
<evidence type="ECO:0000313" key="10">
    <source>
        <dbReference type="EMBL" id="SCM57837.1"/>
    </source>
</evidence>
<keyword evidence="4 7" id="KW-0812">Transmembrane</keyword>
<evidence type="ECO:0000256" key="2">
    <source>
        <dbReference type="ARBA" id="ARBA00005236"/>
    </source>
</evidence>
<dbReference type="PANTHER" id="PTHR30489:SF0">
    <property type="entry name" value="LIPOPROTEIN-RELEASING SYSTEM TRANSMEMBRANE PROTEIN LOLE"/>
    <property type="match status" value="1"/>
</dbReference>
<evidence type="ECO:0000259" key="8">
    <source>
        <dbReference type="Pfam" id="PF02687"/>
    </source>
</evidence>
<dbReference type="GO" id="GO:0098797">
    <property type="term" value="C:plasma membrane protein complex"/>
    <property type="evidence" value="ECO:0007669"/>
    <property type="project" value="TreeGrafter"/>
</dbReference>
<dbReference type="InterPro" id="IPR003838">
    <property type="entry name" value="ABC3_permease_C"/>
</dbReference>
<dbReference type="InterPro" id="IPR025857">
    <property type="entry name" value="MacB_PCD"/>
</dbReference>
<keyword evidence="5 7" id="KW-1133">Transmembrane helix</keyword>
<dbReference type="AlphaFoldDB" id="A0A1G4G754"/>
<evidence type="ECO:0000313" key="11">
    <source>
        <dbReference type="Proteomes" id="UP000178485"/>
    </source>
</evidence>
<comment type="subcellular location">
    <subcellularLocation>
        <location evidence="1">Cell membrane</location>
        <topology evidence="1">Multi-pass membrane protein</topology>
    </subcellularLocation>
</comment>